<reference evidence="3 4" key="1">
    <citation type="submission" date="2024-07" db="EMBL/GenBank/DDBJ databases">
        <title>Description of Labrys sedimenti sp. nov., isolated from a diclofenac-degrading enrichment culture.</title>
        <authorList>
            <person name="Tancsics A."/>
            <person name="Csepanyi A."/>
        </authorList>
    </citation>
    <scope>NUCLEOTIDE SEQUENCE [LARGE SCALE GENOMIC DNA]</scope>
    <source>
        <strain evidence="3 4">LMG 23578</strain>
    </source>
</reference>
<evidence type="ECO:0000313" key="3">
    <source>
        <dbReference type="EMBL" id="MEW9307238.1"/>
    </source>
</evidence>
<proteinExistence type="predicted"/>
<evidence type="ECO:0000259" key="2">
    <source>
        <dbReference type="PROSITE" id="PS51071"/>
    </source>
</evidence>
<dbReference type="InterPro" id="IPR000281">
    <property type="entry name" value="HTH_RpiR"/>
</dbReference>
<accession>A0ABV3PPY0</accession>
<dbReference type="EMBL" id="JBFNQD010000005">
    <property type="protein sequence ID" value="MEW9307238.1"/>
    <property type="molecule type" value="Genomic_DNA"/>
</dbReference>
<gene>
    <name evidence="3" type="ORF">ABXS05_16930</name>
</gene>
<organism evidence="3 4">
    <name type="scientific">Labrys neptuniae</name>
    <dbReference type="NCBI Taxonomy" id="376174"/>
    <lineage>
        <taxon>Bacteria</taxon>
        <taxon>Pseudomonadati</taxon>
        <taxon>Pseudomonadota</taxon>
        <taxon>Alphaproteobacteria</taxon>
        <taxon>Hyphomicrobiales</taxon>
        <taxon>Xanthobacteraceae</taxon>
        <taxon>Labrys</taxon>
    </lineage>
</organism>
<evidence type="ECO:0000313" key="4">
    <source>
        <dbReference type="Proteomes" id="UP001555786"/>
    </source>
</evidence>
<comment type="caution">
    <text evidence="3">The sequence shown here is derived from an EMBL/GenBank/DDBJ whole genome shotgun (WGS) entry which is preliminary data.</text>
</comment>
<dbReference type="SUPFAM" id="SSF46689">
    <property type="entry name" value="Homeodomain-like"/>
    <property type="match status" value="1"/>
</dbReference>
<dbReference type="InterPro" id="IPR009057">
    <property type="entry name" value="Homeodomain-like_sf"/>
</dbReference>
<dbReference type="InterPro" id="IPR036388">
    <property type="entry name" value="WH-like_DNA-bd_sf"/>
</dbReference>
<sequence length="117" mass="13646">MSLRFPRSRANSQFAGQDMERSEHPRDLAELCQRFAEMRVGLKPWAQTAMDYALDNRLQVALGSARDMAKACGIPTSAVSRLVKLFGFRCFADFRDVFKQEIRFHLRLRRRCFVERS</sequence>
<keyword evidence="4" id="KW-1185">Reference proteome</keyword>
<protein>
    <recommendedName>
        <fullName evidence="2">HTH rpiR-type domain-containing protein</fullName>
    </recommendedName>
</protein>
<dbReference type="PROSITE" id="PS51071">
    <property type="entry name" value="HTH_RPIR"/>
    <property type="match status" value="1"/>
</dbReference>
<name>A0ABV3PPY0_9HYPH</name>
<dbReference type="Gene3D" id="1.10.10.10">
    <property type="entry name" value="Winged helix-like DNA-binding domain superfamily/Winged helix DNA-binding domain"/>
    <property type="match status" value="1"/>
</dbReference>
<feature type="region of interest" description="Disordered" evidence="1">
    <location>
        <begin position="1"/>
        <end position="23"/>
    </location>
</feature>
<dbReference type="Pfam" id="PF01418">
    <property type="entry name" value="HTH_6"/>
    <property type="match status" value="1"/>
</dbReference>
<dbReference type="Proteomes" id="UP001555786">
    <property type="component" value="Unassembled WGS sequence"/>
</dbReference>
<feature type="domain" description="HTH rpiR-type" evidence="2">
    <location>
        <begin position="29"/>
        <end position="105"/>
    </location>
</feature>
<evidence type="ECO:0000256" key="1">
    <source>
        <dbReference type="SAM" id="MobiDB-lite"/>
    </source>
</evidence>
<dbReference type="RefSeq" id="WP_311936945.1">
    <property type="nucleotide sequence ID" value="NZ_JAVSCS010000015.1"/>
</dbReference>